<feature type="domain" description="CzcB-like C-terminal circularly permuted SH3-like" evidence="5">
    <location>
        <begin position="476"/>
        <end position="536"/>
    </location>
</feature>
<sequence length="551" mass="61031">MKQLITYIILCSSLLLVGCGGGSDQEGHSHEEEGDHTHEQPAQQAQDQQGHSHDGDDAHSHDEESQLEGAGVITQWTDKTELFMEYPELIVGQEATFAVHLTRLSDFKPVSESEVEFVFSSERGNEGSITETEVQVPGIYGPDVIFERAGRYDLAIIIKGMVDDTLQVNGIPVYSSAEEVPATHEDEDPNLISFLKEQQWNIPFGTEPVGRQTLYRTIEAHGETHPVTQKESIVSAPFAGIVLSSMNRDLPVSGQQVSKGHTLLRLNPAIQSEDGENYAEQFINAQSRLELAENNLRRSERLFANEAIPEAELEQARMEYRQALIRYQTIHETLQIEQDAIDGYGDDSESYRFELKAPIAGTITEMFVTPGMQVSAGDPLFRIADLSKIRLNVHLPAHLRNSLGNPESAVFSIQGSDRQIALNEVEGRLVSRGANVDPQSRTVSLIYEINNDDQTLQTGLFTTVEIDTEQKENVLSVPESALVEEEGTYSVFIHRSGESFEKREVVTGIRNRGQVEIVSGLEGGERIVTVNAYRVKMASLSSEAPAHGHSH</sequence>
<name>A0A2N0VHQ1_9BACT</name>
<dbReference type="NCBIfam" id="TIGR01730">
    <property type="entry name" value="RND_mfp"/>
    <property type="match status" value="1"/>
</dbReference>
<dbReference type="PANTHER" id="PTHR30097:SF15">
    <property type="entry name" value="CATION EFFLUX SYSTEM PROTEIN CUSB"/>
    <property type="match status" value="1"/>
</dbReference>
<evidence type="ECO:0000256" key="3">
    <source>
        <dbReference type="SAM" id="MobiDB-lite"/>
    </source>
</evidence>
<dbReference type="AlphaFoldDB" id="A0A2N0VHQ1"/>
<reference evidence="6 7" key="1">
    <citation type="submission" date="2017-11" db="EMBL/GenBank/DDBJ databases">
        <title>Rhodohalobacter 15182 sp. nov., isolated from a salt lake.</title>
        <authorList>
            <person name="Han S."/>
        </authorList>
    </citation>
    <scope>NUCLEOTIDE SEQUENCE [LARGE SCALE GENOMIC DNA]</scope>
    <source>
        <strain evidence="6 7">15182</strain>
    </source>
</reference>
<dbReference type="Proteomes" id="UP000233398">
    <property type="component" value="Unassembled WGS sequence"/>
</dbReference>
<dbReference type="Gene3D" id="1.10.287.470">
    <property type="entry name" value="Helix hairpin bin"/>
    <property type="match status" value="1"/>
</dbReference>
<evidence type="ECO:0000313" key="7">
    <source>
        <dbReference type="Proteomes" id="UP000233398"/>
    </source>
</evidence>
<dbReference type="OrthoDB" id="9809068at2"/>
<evidence type="ECO:0000313" key="6">
    <source>
        <dbReference type="EMBL" id="PKD43726.1"/>
    </source>
</evidence>
<evidence type="ECO:0000256" key="2">
    <source>
        <dbReference type="ARBA" id="ARBA00022448"/>
    </source>
</evidence>
<feature type="region of interest" description="Disordered" evidence="3">
    <location>
        <begin position="21"/>
        <end position="71"/>
    </location>
</feature>
<accession>A0A2N0VHQ1</accession>
<dbReference type="PANTHER" id="PTHR30097">
    <property type="entry name" value="CATION EFFLUX SYSTEM PROTEIN CUSB"/>
    <property type="match status" value="1"/>
</dbReference>
<dbReference type="PROSITE" id="PS51257">
    <property type="entry name" value="PROKAR_LIPOPROTEIN"/>
    <property type="match status" value="1"/>
</dbReference>
<evidence type="ECO:0000259" key="5">
    <source>
        <dbReference type="Pfam" id="PF25975"/>
    </source>
</evidence>
<dbReference type="Pfam" id="PF25975">
    <property type="entry name" value="CzcB_C"/>
    <property type="match status" value="1"/>
</dbReference>
<feature type="compositionally biased region" description="Low complexity" evidence="3">
    <location>
        <begin position="40"/>
        <end position="49"/>
    </location>
</feature>
<dbReference type="GO" id="GO:0022857">
    <property type="term" value="F:transmembrane transporter activity"/>
    <property type="evidence" value="ECO:0007669"/>
    <property type="project" value="InterPro"/>
</dbReference>
<feature type="compositionally biased region" description="Basic and acidic residues" evidence="3">
    <location>
        <begin position="50"/>
        <end position="64"/>
    </location>
</feature>
<feature type="domain" description="CusB-like barrel-sandwich hybrid" evidence="4">
    <location>
        <begin position="233"/>
        <end position="384"/>
    </location>
</feature>
<dbReference type="GO" id="GO:0016020">
    <property type="term" value="C:membrane"/>
    <property type="evidence" value="ECO:0007669"/>
    <property type="project" value="InterPro"/>
</dbReference>
<dbReference type="Gene3D" id="2.40.420.20">
    <property type="match status" value="1"/>
</dbReference>
<dbReference type="GO" id="GO:0060003">
    <property type="term" value="P:copper ion export"/>
    <property type="evidence" value="ECO:0007669"/>
    <property type="project" value="TreeGrafter"/>
</dbReference>
<dbReference type="EMBL" id="PISP01000002">
    <property type="protein sequence ID" value="PKD43726.1"/>
    <property type="molecule type" value="Genomic_DNA"/>
</dbReference>
<gene>
    <name evidence="6" type="ORF">CWD77_09205</name>
</gene>
<dbReference type="InterPro" id="IPR058649">
    <property type="entry name" value="CzcB_C"/>
</dbReference>
<dbReference type="Gene3D" id="2.40.30.170">
    <property type="match status" value="1"/>
</dbReference>
<comment type="similarity">
    <text evidence="1">Belongs to the membrane fusion protein (MFP) (TC 8.A.1) family.</text>
</comment>
<evidence type="ECO:0000259" key="4">
    <source>
        <dbReference type="Pfam" id="PF25919"/>
    </source>
</evidence>
<dbReference type="FunFam" id="2.40.420.20:FF:000006">
    <property type="entry name" value="RND family efflux transporter MFP subunit"/>
    <property type="match status" value="1"/>
</dbReference>
<proteinExistence type="inferred from homology"/>
<feature type="compositionally biased region" description="Basic and acidic residues" evidence="3">
    <location>
        <begin position="25"/>
        <end position="39"/>
    </location>
</feature>
<evidence type="ECO:0000256" key="1">
    <source>
        <dbReference type="ARBA" id="ARBA00009477"/>
    </source>
</evidence>
<organism evidence="6 7">
    <name type="scientific">Rhodohalobacter barkolensis</name>
    <dbReference type="NCBI Taxonomy" id="2053187"/>
    <lineage>
        <taxon>Bacteria</taxon>
        <taxon>Pseudomonadati</taxon>
        <taxon>Balneolota</taxon>
        <taxon>Balneolia</taxon>
        <taxon>Balneolales</taxon>
        <taxon>Balneolaceae</taxon>
        <taxon>Rhodohalobacter</taxon>
    </lineage>
</organism>
<dbReference type="InterPro" id="IPR006143">
    <property type="entry name" value="RND_pump_MFP"/>
</dbReference>
<comment type="caution">
    <text evidence="6">The sequence shown here is derived from an EMBL/GenBank/DDBJ whole genome shotgun (WGS) entry which is preliminary data.</text>
</comment>
<dbReference type="GO" id="GO:0030288">
    <property type="term" value="C:outer membrane-bounded periplasmic space"/>
    <property type="evidence" value="ECO:0007669"/>
    <property type="project" value="TreeGrafter"/>
</dbReference>
<dbReference type="GO" id="GO:0046914">
    <property type="term" value="F:transition metal ion binding"/>
    <property type="evidence" value="ECO:0007669"/>
    <property type="project" value="TreeGrafter"/>
</dbReference>
<dbReference type="InterPro" id="IPR058790">
    <property type="entry name" value="BSH_CusB"/>
</dbReference>
<dbReference type="SUPFAM" id="SSF111369">
    <property type="entry name" value="HlyD-like secretion proteins"/>
    <property type="match status" value="1"/>
</dbReference>
<keyword evidence="2" id="KW-0813">Transport</keyword>
<protein>
    <submittedName>
        <fullName evidence="6">Uncharacterized protein</fullName>
    </submittedName>
</protein>
<dbReference type="GO" id="GO:0015679">
    <property type="term" value="P:plasma membrane copper ion transport"/>
    <property type="evidence" value="ECO:0007669"/>
    <property type="project" value="TreeGrafter"/>
</dbReference>
<dbReference type="InterPro" id="IPR051909">
    <property type="entry name" value="MFP_Cation_Efflux"/>
</dbReference>
<dbReference type="Gene3D" id="2.40.50.100">
    <property type="match status" value="1"/>
</dbReference>
<dbReference type="Pfam" id="PF25919">
    <property type="entry name" value="BSH_CusB"/>
    <property type="match status" value="1"/>
</dbReference>
<dbReference type="RefSeq" id="WP_101073266.1">
    <property type="nucleotide sequence ID" value="NZ_PISP01000002.1"/>
</dbReference>
<keyword evidence="7" id="KW-1185">Reference proteome</keyword>